<dbReference type="GO" id="GO:0008381">
    <property type="term" value="F:mechanosensitive monoatomic ion channel activity"/>
    <property type="evidence" value="ECO:0007669"/>
    <property type="project" value="InterPro"/>
</dbReference>
<name>A0A381Q727_9ZZZZ</name>
<feature type="domain" description="Mechanosensitive ion channel MscS C-terminal" evidence="8">
    <location>
        <begin position="351"/>
        <end position="413"/>
    </location>
</feature>
<dbReference type="SUPFAM" id="SSF50182">
    <property type="entry name" value="Sm-like ribonucleoproteins"/>
    <property type="match status" value="1"/>
</dbReference>
<dbReference type="GO" id="GO:0012505">
    <property type="term" value="C:endomembrane system"/>
    <property type="evidence" value="ECO:0007669"/>
    <property type="project" value="UniProtKB-SubCell"/>
</dbReference>
<keyword evidence="3 6" id="KW-0812">Transmembrane</keyword>
<accession>A0A381Q727</accession>
<evidence type="ECO:0000256" key="5">
    <source>
        <dbReference type="ARBA" id="ARBA00023136"/>
    </source>
</evidence>
<dbReference type="InterPro" id="IPR049278">
    <property type="entry name" value="MS_channel_C"/>
</dbReference>
<gene>
    <name evidence="9" type="ORF">METZ01_LOCUS27714</name>
</gene>
<evidence type="ECO:0000256" key="1">
    <source>
        <dbReference type="ARBA" id="ARBA00004127"/>
    </source>
</evidence>
<keyword evidence="4 6" id="KW-1133">Transmembrane helix</keyword>
<feature type="transmembrane region" description="Helical" evidence="6">
    <location>
        <begin position="155"/>
        <end position="176"/>
    </location>
</feature>
<dbReference type="InterPro" id="IPR010920">
    <property type="entry name" value="LSM_dom_sf"/>
</dbReference>
<dbReference type="PANTHER" id="PTHR30414:SF0">
    <property type="entry name" value="MINICONDUCTANCE MECHANOSENSITIVE CHANNEL YBDG"/>
    <property type="match status" value="1"/>
</dbReference>
<feature type="domain" description="Mechanosensitive ion channel MscS" evidence="7">
    <location>
        <begin position="201"/>
        <end position="269"/>
    </location>
</feature>
<feature type="transmembrane region" description="Helical" evidence="6">
    <location>
        <begin position="12"/>
        <end position="34"/>
    </location>
</feature>
<sequence>MQDLLSSIAANPWLRAVSGVLSLTLLAWATNFVARSIFLRLVHRVASRTQSTWDDRFIEQRIFHKVANVAPALVTYVGIGWALGVGPEMLADTPAVDLEATSQEGLLLAAAILVRRVSLAWVVIALTTAAGGLLHAGNDIYNEIYSEAKNRPIKGYLQVLNIFLYVAAGILAVSILADINPVVFLSGLAGLTAVVMLVFKDTLLSLVASVQIMSNNMISLGDWVEMPQANADGDVIDIALHTVKIQNWDKTISTIPTHKFISESFQNWRGMSESGGRRIKRALHLDMGTIHFLSNEEVAQLSRFEFLHDYLQTKQKDLEVANAREVPGDDVVTDQRRLTNVGTFRAYVLHYLRNHPTIHQDMTLLVRQLQPGPQGLPLEIYCFSNDTDWGNYEDLQADIFDHLIASLPEFGLEAFQEPAGNDLKALRQ</sequence>
<evidence type="ECO:0000259" key="7">
    <source>
        <dbReference type="Pfam" id="PF00924"/>
    </source>
</evidence>
<evidence type="ECO:0000256" key="3">
    <source>
        <dbReference type="ARBA" id="ARBA00022692"/>
    </source>
</evidence>
<reference evidence="9" key="1">
    <citation type="submission" date="2018-05" db="EMBL/GenBank/DDBJ databases">
        <authorList>
            <person name="Lanie J.A."/>
            <person name="Ng W.-L."/>
            <person name="Kazmierczak K.M."/>
            <person name="Andrzejewski T.M."/>
            <person name="Davidsen T.M."/>
            <person name="Wayne K.J."/>
            <person name="Tettelin H."/>
            <person name="Glass J.I."/>
            <person name="Rusch D."/>
            <person name="Podicherti R."/>
            <person name="Tsui H.-C.T."/>
            <person name="Winkler M.E."/>
        </authorList>
    </citation>
    <scope>NUCLEOTIDE SEQUENCE</scope>
</reference>
<dbReference type="EMBL" id="UINC01001225">
    <property type="protein sequence ID" value="SUZ74860.1"/>
    <property type="molecule type" value="Genomic_DNA"/>
</dbReference>
<feature type="transmembrane region" description="Helical" evidence="6">
    <location>
        <begin position="66"/>
        <end position="86"/>
    </location>
</feature>
<feature type="transmembrane region" description="Helical" evidence="6">
    <location>
        <begin position="182"/>
        <end position="199"/>
    </location>
</feature>
<dbReference type="Gene3D" id="2.30.30.60">
    <property type="match status" value="1"/>
</dbReference>
<dbReference type="Pfam" id="PF00924">
    <property type="entry name" value="MS_channel_2nd"/>
    <property type="match status" value="1"/>
</dbReference>
<protein>
    <recommendedName>
        <fullName evidence="10">Mechanosensitive ion channel protein MscS</fullName>
    </recommendedName>
</protein>
<dbReference type="GO" id="GO:0071470">
    <property type="term" value="P:cellular response to osmotic stress"/>
    <property type="evidence" value="ECO:0007669"/>
    <property type="project" value="InterPro"/>
</dbReference>
<dbReference type="InterPro" id="IPR023408">
    <property type="entry name" value="MscS_beta-dom_sf"/>
</dbReference>
<organism evidence="9">
    <name type="scientific">marine metagenome</name>
    <dbReference type="NCBI Taxonomy" id="408172"/>
    <lineage>
        <taxon>unclassified sequences</taxon>
        <taxon>metagenomes</taxon>
        <taxon>ecological metagenomes</taxon>
    </lineage>
</organism>
<evidence type="ECO:0000256" key="4">
    <source>
        <dbReference type="ARBA" id="ARBA00022989"/>
    </source>
</evidence>
<dbReference type="InterPro" id="IPR030192">
    <property type="entry name" value="YbdG"/>
</dbReference>
<evidence type="ECO:0000256" key="2">
    <source>
        <dbReference type="ARBA" id="ARBA00008017"/>
    </source>
</evidence>
<evidence type="ECO:0000313" key="9">
    <source>
        <dbReference type="EMBL" id="SUZ74860.1"/>
    </source>
</evidence>
<comment type="similarity">
    <text evidence="2">Belongs to the MscS (TC 1.A.23) family.</text>
</comment>
<feature type="transmembrane region" description="Helical" evidence="6">
    <location>
        <begin position="106"/>
        <end position="134"/>
    </location>
</feature>
<evidence type="ECO:0008006" key="10">
    <source>
        <dbReference type="Google" id="ProtNLM"/>
    </source>
</evidence>
<comment type="subcellular location">
    <subcellularLocation>
        <location evidence="1">Endomembrane system</location>
        <topology evidence="1">Multi-pass membrane protein</topology>
    </subcellularLocation>
</comment>
<evidence type="ECO:0000256" key="6">
    <source>
        <dbReference type="SAM" id="Phobius"/>
    </source>
</evidence>
<dbReference type="InterPro" id="IPR006685">
    <property type="entry name" value="MscS_channel_2nd"/>
</dbReference>
<evidence type="ECO:0000259" key="8">
    <source>
        <dbReference type="Pfam" id="PF21082"/>
    </source>
</evidence>
<keyword evidence="5 6" id="KW-0472">Membrane</keyword>
<dbReference type="PANTHER" id="PTHR30414">
    <property type="entry name" value="MINICONDUCTANCE MECHANOSENSITIVE CHANNEL YBDG"/>
    <property type="match status" value="1"/>
</dbReference>
<proteinExistence type="inferred from homology"/>
<dbReference type="Pfam" id="PF21082">
    <property type="entry name" value="MS_channel_3rd"/>
    <property type="match status" value="1"/>
</dbReference>
<dbReference type="AlphaFoldDB" id="A0A381Q727"/>
<dbReference type="GO" id="GO:0005886">
    <property type="term" value="C:plasma membrane"/>
    <property type="evidence" value="ECO:0007669"/>
    <property type="project" value="TreeGrafter"/>
</dbReference>